<evidence type="ECO:0000313" key="2">
    <source>
        <dbReference type="Proteomes" id="UP000215914"/>
    </source>
</evidence>
<evidence type="ECO:0008006" key="3">
    <source>
        <dbReference type="Google" id="ProtNLM"/>
    </source>
</evidence>
<accession>A0A9K3GW76</accession>
<dbReference type="Gramene" id="mRNA:HanXRQr2_Chr17g0825381">
    <property type="protein sequence ID" value="mRNA:HanXRQr2_Chr17g0825381"/>
    <property type="gene ID" value="HanXRQr2_Chr17g0825381"/>
</dbReference>
<proteinExistence type="predicted"/>
<reference evidence="1" key="1">
    <citation type="journal article" date="2017" name="Nature">
        <title>The sunflower genome provides insights into oil metabolism, flowering and Asterid evolution.</title>
        <authorList>
            <person name="Badouin H."/>
            <person name="Gouzy J."/>
            <person name="Grassa C.J."/>
            <person name="Murat F."/>
            <person name="Staton S.E."/>
            <person name="Cottret L."/>
            <person name="Lelandais-Briere C."/>
            <person name="Owens G.L."/>
            <person name="Carrere S."/>
            <person name="Mayjonade B."/>
            <person name="Legrand L."/>
            <person name="Gill N."/>
            <person name="Kane N.C."/>
            <person name="Bowers J.E."/>
            <person name="Hubner S."/>
            <person name="Bellec A."/>
            <person name="Berard A."/>
            <person name="Berges H."/>
            <person name="Blanchet N."/>
            <person name="Boniface M.C."/>
            <person name="Brunel D."/>
            <person name="Catrice O."/>
            <person name="Chaidir N."/>
            <person name="Claudel C."/>
            <person name="Donnadieu C."/>
            <person name="Faraut T."/>
            <person name="Fievet G."/>
            <person name="Helmstetter N."/>
            <person name="King M."/>
            <person name="Knapp S.J."/>
            <person name="Lai Z."/>
            <person name="Le Paslier M.C."/>
            <person name="Lippi Y."/>
            <person name="Lorenzon L."/>
            <person name="Mandel J.R."/>
            <person name="Marage G."/>
            <person name="Marchand G."/>
            <person name="Marquand E."/>
            <person name="Bret-Mestries E."/>
            <person name="Morien E."/>
            <person name="Nambeesan S."/>
            <person name="Nguyen T."/>
            <person name="Pegot-Espagnet P."/>
            <person name="Pouilly N."/>
            <person name="Raftis F."/>
            <person name="Sallet E."/>
            <person name="Schiex T."/>
            <person name="Thomas J."/>
            <person name="Vandecasteele C."/>
            <person name="Vares D."/>
            <person name="Vear F."/>
            <person name="Vautrin S."/>
            <person name="Crespi M."/>
            <person name="Mangin B."/>
            <person name="Burke J.M."/>
            <person name="Salse J."/>
            <person name="Munos S."/>
            <person name="Vincourt P."/>
            <person name="Rieseberg L.H."/>
            <person name="Langlade N.B."/>
        </authorList>
    </citation>
    <scope>NUCLEOTIDE SEQUENCE</scope>
    <source>
        <tissue evidence="1">Leaves</tissue>
    </source>
</reference>
<reference evidence="1" key="2">
    <citation type="submission" date="2020-06" db="EMBL/GenBank/DDBJ databases">
        <title>Helianthus annuus Genome sequencing and assembly Release 2.</title>
        <authorList>
            <person name="Gouzy J."/>
            <person name="Langlade N."/>
            <person name="Munos S."/>
        </authorList>
    </citation>
    <scope>NUCLEOTIDE SEQUENCE</scope>
    <source>
        <tissue evidence="1">Leaves</tissue>
    </source>
</reference>
<name>A0A9K3GW76_HELAN</name>
<protein>
    <recommendedName>
        <fullName evidence="3">Reverse transcriptase domain-containing protein</fullName>
    </recommendedName>
</protein>
<keyword evidence="2" id="KW-1185">Reference proteome</keyword>
<sequence>MEVCLRSERALVIVNGSLTEEFSLWRGEGPIISHLCYADDVAFLGEWAESNLKNLNSILRFLSMVTGFKVNLKNSYLYGVGVRNKRVENMAELIRFNAGSFPFTFLGLPIVTNMKCIAHWQVIVDIFNSKLTS</sequence>
<dbReference type="Proteomes" id="UP000215914">
    <property type="component" value="Unassembled WGS sequence"/>
</dbReference>
<gene>
    <name evidence="1" type="ORF">HanXRQr2_Chr17g0825381</name>
</gene>
<evidence type="ECO:0000313" key="1">
    <source>
        <dbReference type="EMBL" id="KAF5757333.1"/>
    </source>
</evidence>
<dbReference type="PANTHER" id="PTHR33116:SF81">
    <property type="entry name" value="RNA-DIRECTED DNA POLYMERASE"/>
    <property type="match status" value="1"/>
</dbReference>
<dbReference type="AlphaFoldDB" id="A0A9K3GW76"/>
<comment type="caution">
    <text evidence="1">The sequence shown here is derived from an EMBL/GenBank/DDBJ whole genome shotgun (WGS) entry which is preliminary data.</text>
</comment>
<dbReference type="PANTHER" id="PTHR33116">
    <property type="entry name" value="REVERSE TRANSCRIPTASE ZINC-BINDING DOMAIN-CONTAINING PROTEIN-RELATED-RELATED"/>
    <property type="match status" value="1"/>
</dbReference>
<organism evidence="1 2">
    <name type="scientific">Helianthus annuus</name>
    <name type="common">Common sunflower</name>
    <dbReference type="NCBI Taxonomy" id="4232"/>
    <lineage>
        <taxon>Eukaryota</taxon>
        <taxon>Viridiplantae</taxon>
        <taxon>Streptophyta</taxon>
        <taxon>Embryophyta</taxon>
        <taxon>Tracheophyta</taxon>
        <taxon>Spermatophyta</taxon>
        <taxon>Magnoliopsida</taxon>
        <taxon>eudicotyledons</taxon>
        <taxon>Gunneridae</taxon>
        <taxon>Pentapetalae</taxon>
        <taxon>asterids</taxon>
        <taxon>campanulids</taxon>
        <taxon>Asterales</taxon>
        <taxon>Asteraceae</taxon>
        <taxon>Asteroideae</taxon>
        <taxon>Heliantheae alliance</taxon>
        <taxon>Heliantheae</taxon>
        <taxon>Helianthus</taxon>
    </lineage>
</organism>
<dbReference type="EMBL" id="MNCJ02000332">
    <property type="protein sequence ID" value="KAF5757333.1"/>
    <property type="molecule type" value="Genomic_DNA"/>
</dbReference>